<dbReference type="CDD" id="cd09397">
    <property type="entry name" value="LIM1_UF1"/>
    <property type="match status" value="1"/>
</dbReference>
<evidence type="ECO:0000256" key="5">
    <source>
        <dbReference type="PROSITE-ProRule" id="PRU00125"/>
    </source>
</evidence>
<dbReference type="EMBL" id="CP042201">
    <property type="protein sequence ID" value="QDS77335.1"/>
    <property type="molecule type" value="Genomic_DNA"/>
</dbReference>
<evidence type="ECO:0000256" key="2">
    <source>
        <dbReference type="ARBA" id="ARBA00022737"/>
    </source>
</evidence>
<evidence type="ECO:0000313" key="8">
    <source>
        <dbReference type="EMBL" id="QDS77335.1"/>
    </source>
</evidence>
<dbReference type="PROSITE" id="PS50023">
    <property type="entry name" value="LIM_DOMAIN_2"/>
    <property type="match status" value="2"/>
</dbReference>
<dbReference type="CDD" id="cd08368">
    <property type="entry name" value="LIM"/>
    <property type="match status" value="1"/>
</dbReference>
<dbReference type="Proteomes" id="UP000316270">
    <property type="component" value="Chromosome 17"/>
</dbReference>
<feature type="domain" description="LIM zinc-binding" evidence="7">
    <location>
        <begin position="788"/>
        <end position="851"/>
    </location>
</feature>
<gene>
    <name evidence="8" type="ORF">FKW77_005103</name>
</gene>
<evidence type="ECO:0000256" key="4">
    <source>
        <dbReference type="ARBA" id="ARBA00023038"/>
    </source>
</evidence>
<feature type="compositionally biased region" description="Polar residues" evidence="6">
    <location>
        <begin position="247"/>
        <end position="280"/>
    </location>
</feature>
<dbReference type="Gene3D" id="2.10.110.10">
    <property type="entry name" value="Cysteine Rich Protein"/>
    <property type="match status" value="2"/>
</dbReference>
<name>A0A517LNW8_9PEZI</name>
<dbReference type="SUPFAM" id="SSF57716">
    <property type="entry name" value="Glucocorticoid receptor-like (DNA-binding domain)"/>
    <property type="match status" value="1"/>
</dbReference>
<dbReference type="Pfam" id="PF00412">
    <property type="entry name" value="LIM"/>
    <property type="match status" value="2"/>
</dbReference>
<dbReference type="GO" id="GO:0046872">
    <property type="term" value="F:metal ion binding"/>
    <property type="evidence" value="ECO:0007669"/>
    <property type="project" value="UniProtKB-KW"/>
</dbReference>
<keyword evidence="4 5" id="KW-0440">LIM domain</keyword>
<keyword evidence="9" id="KW-1185">Reference proteome</keyword>
<evidence type="ECO:0000256" key="3">
    <source>
        <dbReference type="ARBA" id="ARBA00022833"/>
    </source>
</evidence>
<reference evidence="8 9" key="1">
    <citation type="submission" date="2019-07" db="EMBL/GenBank/DDBJ databases">
        <title>Finished genome of Venturia effusa.</title>
        <authorList>
            <person name="Young C.A."/>
            <person name="Cox M.P."/>
            <person name="Ganley A.R.D."/>
            <person name="David W.J."/>
        </authorList>
    </citation>
    <scope>NUCLEOTIDE SEQUENCE [LARGE SCALE GENOMIC DNA]</scope>
    <source>
        <strain evidence="9">albino</strain>
    </source>
</reference>
<feature type="compositionally biased region" description="Basic and acidic residues" evidence="6">
    <location>
        <begin position="466"/>
        <end position="475"/>
    </location>
</feature>
<feature type="region of interest" description="Disordered" evidence="6">
    <location>
        <begin position="505"/>
        <end position="755"/>
    </location>
</feature>
<dbReference type="SMART" id="SM00132">
    <property type="entry name" value="LIM"/>
    <property type="match status" value="2"/>
</dbReference>
<feature type="compositionally biased region" description="Polar residues" evidence="6">
    <location>
        <begin position="559"/>
        <end position="568"/>
    </location>
</feature>
<dbReference type="STRING" id="50376.A0A517LNW8"/>
<evidence type="ECO:0000256" key="6">
    <source>
        <dbReference type="SAM" id="MobiDB-lite"/>
    </source>
</evidence>
<feature type="compositionally biased region" description="Low complexity" evidence="6">
    <location>
        <begin position="659"/>
        <end position="692"/>
    </location>
</feature>
<keyword evidence="2" id="KW-0677">Repeat</keyword>
<feature type="region of interest" description="Disordered" evidence="6">
    <location>
        <begin position="245"/>
        <end position="338"/>
    </location>
</feature>
<accession>A0A517LNW8</accession>
<dbReference type="PANTHER" id="PTHR24205">
    <property type="entry name" value="FOUR AND A HALF LIM DOMAINS PROTEIN"/>
    <property type="match status" value="1"/>
</dbReference>
<dbReference type="OrthoDB" id="1112565at2759"/>
<dbReference type="GO" id="GO:0005634">
    <property type="term" value="C:nucleus"/>
    <property type="evidence" value="ECO:0007669"/>
    <property type="project" value="TreeGrafter"/>
</dbReference>
<feature type="compositionally biased region" description="Low complexity" evidence="6">
    <location>
        <begin position="402"/>
        <end position="418"/>
    </location>
</feature>
<protein>
    <recommendedName>
        <fullName evidence="7">LIM zinc-binding domain-containing protein</fullName>
    </recommendedName>
</protein>
<dbReference type="GO" id="GO:0030695">
    <property type="term" value="F:GTPase regulator activity"/>
    <property type="evidence" value="ECO:0007669"/>
    <property type="project" value="UniProtKB-ARBA"/>
</dbReference>
<feature type="compositionally biased region" description="Polar residues" evidence="6">
    <location>
        <begin position="524"/>
        <end position="533"/>
    </location>
</feature>
<dbReference type="PANTHER" id="PTHR24205:SF16">
    <property type="entry name" value="GH01042P-RELATED"/>
    <property type="match status" value="1"/>
</dbReference>
<feature type="compositionally biased region" description="Polar residues" evidence="6">
    <location>
        <begin position="193"/>
        <end position="203"/>
    </location>
</feature>
<dbReference type="InterPro" id="IPR001781">
    <property type="entry name" value="Znf_LIM"/>
</dbReference>
<feature type="region of interest" description="Disordered" evidence="6">
    <location>
        <begin position="350"/>
        <end position="418"/>
    </location>
</feature>
<keyword evidence="3 5" id="KW-0862">Zinc</keyword>
<feature type="compositionally biased region" description="Polar residues" evidence="6">
    <location>
        <begin position="378"/>
        <end position="388"/>
    </location>
</feature>
<evidence type="ECO:0000313" key="9">
    <source>
        <dbReference type="Proteomes" id="UP000316270"/>
    </source>
</evidence>
<feature type="compositionally biased region" description="Gly residues" evidence="6">
    <location>
        <begin position="510"/>
        <end position="520"/>
    </location>
</feature>
<sequence>MGGLSEQDVTDVFVFQIRTLPPFEWVVLCLHDFPSRCDSPLSNPITVFSTFPNGRGVSCALSKIEAFSLQSVTDEAVSGSLLFFWNLTPKPILLLTSASLTSTSHSLVNSNVYLFHFARRSSSSYHSPNLCIVHFTNKPHRGYRTIQHSTLPTIRKTPGANFDLKTTSAHHLQVESPEQEKKVPGSDPLHSRAGSTGQSNSLQDPAIQYFPAPIAPQRSVGYLRPGKTVPPRIDAVAANQPFLQVGDFSTPTSEYSHSSDGQSTAPFSPNTQITTPSSMFSRKPSLLSSSPNPPSPNLASNLECAFPPLPVKSNQYKGDKGASMNNSYAPLSPRPQGGAEVLQRMNTIASGPFGHRARPSQERLPIAPRAEAPRAHSRTGSMKQQFRNEQGRQHFRKASTASSVRSQGSQYSQQSQDIQTHLCQDDPAFGNHTRPSEAIDKFLDELQSEPSLSPIKSLESIKARTFLRDTEDRPKPKFIGAGLPPPPSAPHYRTEFSQRGLVQEKRPGTSAGGMGAGYGGFSTLSDPAVQNAQPLHESYSYDQSTPTGSRRPRSRTVTQPLNSSSYPQIPQFERPRAPPLPPGENFSAHNMLRPGSRERTPVPARDPVDSGATRARSRTITRPLESKDDVRTPIPHAPAFPTLNRLMTDQPVRSEMCHSPSDSGSSGYASTGRSTPPSSVGSSISRSGSTDSTNERHWDGGALKSATLLQPNNLPRPRIPASSELYKAPESPVDPAIQKPRLPNASPVEFGSRNMNSDFQPRRLPDVRPFPSAATAATAFNRPVPSKNNCAACQQPISGKSIKAAGGKLTGRYHKGCFACRTCQAPFPTAEFYVLNDAPYCGRHYHELNGSLCRKCDSGIEGQYLQTDRREKYHAHCFSCMECRVRLTEDYFEVNGQPFCERHAYSMTRNRGPQYGNSSLGVYNANRPEKRRTRLMMM</sequence>
<dbReference type="GO" id="GO:0003712">
    <property type="term" value="F:transcription coregulator activity"/>
    <property type="evidence" value="ECO:0007669"/>
    <property type="project" value="TreeGrafter"/>
</dbReference>
<evidence type="ECO:0000256" key="1">
    <source>
        <dbReference type="ARBA" id="ARBA00022723"/>
    </source>
</evidence>
<proteinExistence type="predicted"/>
<dbReference type="AlphaFoldDB" id="A0A517LNW8"/>
<feature type="domain" description="LIM zinc-binding" evidence="7">
    <location>
        <begin position="852"/>
        <end position="911"/>
    </location>
</feature>
<dbReference type="PROSITE" id="PS00478">
    <property type="entry name" value="LIM_DOMAIN_1"/>
    <property type="match status" value="1"/>
</dbReference>
<organism evidence="8 9">
    <name type="scientific">Venturia effusa</name>
    <dbReference type="NCBI Taxonomy" id="50376"/>
    <lineage>
        <taxon>Eukaryota</taxon>
        <taxon>Fungi</taxon>
        <taxon>Dikarya</taxon>
        <taxon>Ascomycota</taxon>
        <taxon>Pezizomycotina</taxon>
        <taxon>Dothideomycetes</taxon>
        <taxon>Pleosporomycetidae</taxon>
        <taxon>Venturiales</taxon>
        <taxon>Venturiaceae</taxon>
        <taxon>Venturia</taxon>
    </lineage>
</organism>
<evidence type="ECO:0000259" key="7">
    <source>
        <dbReference type="PROSITE" id="PS50023"/>
    </source>
</evidence>
<feature type="region of interest" description="Disordered" evidence="6">
    <location>
        <begin position="466"/>
        <end position="493"/>
    </location>
</feature>
<keyword evidence="1 5" id="KW-0479">Metal-binding</keyword>
<feature type="region of interest" description="Disordered" evidence="6">
    <location>
        <begin position="172"/>
        <end position="203"/>
    </location>
</feature>